<dbReference type="Proteomes" id="UP000298416">
    <property type="component" value="Unassembled WGS sequence"/>
</dbReference>
<proteinExistence type="predicted"/>
<name>A0A8X8W3P8_SALSN</name>
<dbReference type="PANTHER" id="PTHR36053:SF1">
    <property type="entry name" value="OS04G0680300 PROTEIN"/>
    <property type="match status" value="1"/>
</dbReference>
<reference evidence="1" key="2">
    <citation type="submission" date="2020-08" db="EMBL/GenBank/DDBJ databases">
        <title>Plant Genome Project.</title>
        <authorList>
            <person name="Zhang R.-G."/>
        </authorList>
    </citation>
    <scope>NUCLEOTIDE SEQUENCE</scope>
    <source>
        <strain evidence="1">Huo1</strain>
        <tissue evidence="1">Leaf</tissue>
    </source>
</reference>
<comment type="caution">
    <text evidence="1">The sequence shown here is derived from an EMBL/GenBank/DDBJ whole genome shotgun (WGS) entry which is preliminary data.</text>
</comment>
<sequence length="161" mass="18006">MAHCLKTLTLIRRVFCKKGCDADGDTWDELGNSDASDVNLGVGECDEICYKDPVLKDKQWSAYIDRSPGSVTYSEECFRACVSGCSYKFDIPEEKLKEVHARPTKPPPMPPAAESRPTPVSIRVGEMSFEHFCVSITGQHCCLILHWKYLNEASDIKSNIV</sequence>
<keyword evidence="2" id="KW-1185">Reference proteome</keyword>
<accession>A0A8X8W3P8</accession>
<evidence type="ECO:0000313" key="2">
    <source>
        <dbReference type="Proteomes" id="UP000298416"/>
    </source>
</evidence>
<dbReference type="EMBL" id="PNBA02000021">
    <property type="protein sequence ID" value="KAG6387166.1"/>
    <property type="molecule type" value="Genomic_DNA"/>
</dbReference>
<dbReference type="PANTHER" id="PTHR36053">
    <property type="entry name" value="OSJNBB0017I01.18 PROTEIN"/>
    <property type="match status" value="1"/>
</dbReference>
<gene>
    <name evidence="1" type="ORF">SASPL_152352</name>
</gene>
<evidence type="ECO:0000313" key="1">
    <source>
        <dbReference type="EMBL" id="KAG6387166.1"/>
    </source>
</evidence>
<protein>
    <submittedName>
        <fullName evidence="1">Uncharacterized protein</fullName>
    </submittedName>
</protein>
<dbReference type="AlphaFoldDB" id="A0A8X8W3P8"/>
<organism evidence="1">
    <name type="scientific">Salvia splendens</name>
    <name type="common">Scarlet sage</name>
    <dbReference type="NCBI Taxonomy" id="180675"/>
    <lineage>
        <taxon>Eukaryota</taxon>
        <taxon>Viridiplantae</taxon>
        <taxon>Streptophyta</taxon>
        <taxon>Embryophyta</taxon>
        <taxon>Tracheophyta</taxon>
        <taxon>Spermatophyta</taxon>
        <taxon>Magnoliopsida</taxon>
        <taxon>eudicotyledons</taxon>
        <taxon>Gunneridae</taxon>
        <taxon>Pentapetalae</taxon>
        <taxon>asterids</taxon>
        <taxon>lamiids</taxon>
        <taxon>Lamiales</taxon>
        <taxon>Lamiaceae</taxon>
        <taxon>Nepetoideae</taxon>
        <taxon>Mentheae</taxon>
        <taxon>Salviinae</taxon>
        <taxon>Salvia</taxon>
        <taxon>Salvia subgen. Calosphace</taxon>
        <taxon>core Calosphace</taxon>
    </lineage>
</organism>
<reference evidence="1" key="1">
    <citation type="submission" date="2018-01" db="EMBL/GenBank/DDBJ databases">
        <authorList>
            <person name="Mao J.F."/>
        </authorList>
    </citation>
    <scope>NUCLEOTIDE SEQUENCE</scope>
    <source>
        <strain evidence="1">Huo1</strain>
        <tissue evidence="1">Leaf</tissue>
    </source>
</reference>